<dbReference type="GO" id="GO:0044732">
    <property type="term" value="C:mitotic spindle pole body"/>
    <property type="evidence" value="ECO:0007669"/>
    <property type="project" value="TreeGrafter"/>
</dbReference>
<dbReference type="GO" id="GO:0004197">
    <property type="term" value="F:cysteine-type endopeptidase activity"/>
    <property type="evidence" value="ECO:0007669"/>
    <property type="project" value="InterPro"/>
</dbReference>
<keyword evidence="4" id="KW-0159">Chromosome partition</keyword>
<feature type="region of interest" description="Disordered" evidence="5">
    <location>
        <begin position="276"/>
        <end position="299"/>
    </location>
</feature>
<dbReference type="InterPro" id="IPR030397">
    <property type="entry name" value="SEPARIN_core_dom"/>
</dbReference>
<evidence type="ECO:0000256" key="3">
    <source>
        <dbReference type="ARBA" id="ARBA00022801"/>
    </source>
</evidence>
<evidence type="ECO:0000256" key="5">
    <source>
        <dbReference type="SAM" id="MobiDB-lite"/>
    </source>
</evidence>
<evidence type="ECO:0000256" key="4">
    <source>
        <dbReference type="ARBA" id="ARBA00022829"/>
    </source>
</evidence>
<dbReference type="Proteomes" id="UP000268321">
    <property type="component" value="Unassembled WGS sequence"/>
</dbReference>
<evidence type="ECO:0000256" key="2">
    <source>
        <dbReference type="ARBA" id="ARBA00012489"/>
    </source>
</evidence>
<gene>
    <name evidence="7" type="ORF">METBISCDRAFT_23423</name>
</gene>
<dbReference type="InterPro" id="IPR005314">
    <property type="entry name" value="Peptidase_C50"/>
</dbReference>
<feature type="compositionally biased region" description="Basic and acidic residues" evidence="5">
    <location>
        <begin position="288"/>
        <end position="299"/>
    </location>
</feature>
<reference evidence="8" key="1">
    <citation type="journal article" date="2018" name="Nat. Microbiol.">
        <title>Leveraging single-cell genomics to expand the fungal tree of life.</title>
        <authorList>
            <person name="Ahrendt S.R."/>
            <person name="Quandt C.A."/>
            <person name="Ciobanu D."/>
            <person name="Clum A."/>
            <person name="Salamov A."/>
            <person name="Andreopoulos B."/>
            <person name="Cheng J.F."/>
            <person name="Woyke T."/>
            <person name="Pelin A."/>
            <person name="Henrissat B."/>
            <person name="Reynolds N.K."/>
            <person name="Benny G.L."/>
            <person name="Smith M.E."/>
            <person name="James T.Y."/>
            <person name="Grigoriev I.V."/>
        </authorList>
    </citation>
    <scope>NUCLEOTIDE SEQUENCE [LARGE SCALE GENOMIC DNA]</scope>
    <source>
        <strain evidence="8">Baker2002</strain>
    </source>
</reference>
<accession>A0A4P9ZBT1</accession>
<protein>
    <recommendedName>
        <fullName evidence="2">separase</fullName>
        <ecNumber evidence="2">3.4.22.49</ecNumber>
    </recommendedName>
</protein>
<evidence type="ECO:0000313" key="8">
    <source>
        <dbReference type="Proteomes" id="UP000268321"/>
    </source>
</evidence>
<evidence type="ECO:0000259" key="6">
    <source>
        <dbReference type="PROSITE" id="PS51700"/>
    </source>
</evidence>
<keyword evidence="3" id="KW-0378">Hydrolase</keyword>
<dbReference type="PANTHER" id="PTHR12792:SF0">
    <property type="entry name" value="SEPARIN"/>
    <property type="match status" value="1"/>
</dbReference>
<proteinExistence type="predicted"/>
<feature type="compositionally biased region" description="Polar residues" evidence="5">
    <location>
        <begin position="276"/>
        <end position="287"/>
    </location>
</feature>
<dbReference type="GO" id="GO:0005737">
    <property type="term" value="C:cytoplasm"/>
    <property type="evidence" value="ECO:0007669"/>
    <property type="project" value="TreeGrafter"/>
</dbReference>
<dbReference type="EMBL" id="ML004461">
    <property type="protein sequence ID" value="RKP30316.1"/>
    <property type="molecule type" value="Genomic_DNA"/>
</dbReference>
<evidence type="ECO:0000256" key="1">
    <source>
        <dbReference type="ARBA" id="ARBA00000451"/>
    </source>
</evidence>
<organism evidence="7 8">
    <name type="scientific">Metschnikowia bicuspidata</name>
    <dbReference type="NCBI Taxonomy" id="27322"/>
    <lineage>
        <taxon>Eukaryota</taxon>
        <taxon>Fungi</taxon>
        <taxon>Dikarya</taxon>
        <taxon>Ascomycota</taxon>
        <taxon>Saccharomycotina</taxon>
        <taxon>Pichiomycetes</taxon>
        <taxon>Metschnikowiaceae</taxon>
        <taxon>Metschnikowia</taxon>
    </lineage>
</organism>
<dbReference type="GO" id="GO:0005634">
    <property type="term" value="C:nucleus"/>
    <property type="evidence" value="ECO:0007669"/>
    <property type="project" value="InterPro"/>
</dbReference>
<dbReference type="PROSITE" id="PS51700">
    <property type="entry name" value="SEPARIN"/>
    <property type="match status" value="1"/>
</dbReference>
<dbReference type="GO" id="GO:0072686">
    <property type="term" value="C:mitotic spindle"/>
    <property type="evidence" value="ECO:0007669"/>
    <property type="project" value="TreeGrafter"/>
</dbReference>
<dbReference type="EC" id="3.4.22.49" evidence="2"/>
<name>A0A4P9ZBT1_9ASCO</name>
<dbReference type="Pfam" id="PF03568">
    <property type="entry name" value="Separin_C"/>
    <property type="match status" value="1"/>
</dbReference>
<dbReference type="GO" id="GO:0051307">
    <property type="term" value="P:meiotic chromosome separation"/>
    <property type="evidence" value="ECO:0007669"/>
    <property type="project" value="TreeGrafter"/>
</dbReference>
<dbReference type="GO" id="GO:0006508">
    <property type="term" value="P:proteolysis"/>
    <property type="evidence" value="ECO:0007669"/>
    <property type="project" value="InterPro"/>
</dbReference>
<comment type="catalytic activity">
    <reaction evidence="1">
        <text>All bonds known to be hydrolyzed by this endopeptidase have arginine in P1 and an acidic residue in P4. P6 is often occupied by an acidic residue or by a hydroxy-amino-acid residue, the phosphorylation of which enhances cleavage.</text>
        <dbReference type="EC" id="3.4.22.49"/>
    </reaction>
</comment>
<dbReference type="OrthoDB" id="10255632at2759"/>
<dbReference type="PANTHER" id="PTHR12792">
    <property type="entry name" value="EXTRA SPINDLE POLES 1-RELATED"/>
    <property type="match status" value="1"/>
</dbReference>
<evidence type="ECO:0000313" key="7">
    <source>
        <dbReference type="EMBL" id="RKP30316.1"/>
    </source>
</evidence>
<sequence length="1530" mass="172661">MDSKDWLKPLNAYLLRLTSPLFVLSPNHTSPIGEKAIGPLSKAKQVVSNYPEEHDPELVRAAFKIAYLKAISRDEVVLILKKHQRYIVHLSTQQKPDLSRHELSTMCSVLSGSKEQRLFTWEELLQSRVDSAEYPVAFVVSFYFFVIQGILLDVLQSLNPRSRNKLLLEPSFLWEVATVFLSGSRFSCSISTLDRLLHDKYLKNKIKMLSGFRKITNSLVQKNKSDAMRACNCAFALKLSEYSFLADGDSRQSVPPLLTHTLEAFIQDYNQTLNSSDTLSKLPSSDNPSDKISSDYREETRLSQPLLEKISKYADRLNGHLTDSLLAEITEFVRLHKNDSASLRDILSRLMPVIEPVLKEKHANPISQLARSCFEYGNANSSVLGLKYAVLLDLKAYALNSSPRDSERLVKRIEYSIWTILKLKEPAISHTLLSKYLSTVRQRQADDSLIRMVSEAFAQGLTLERSLFGGLILKKTDQEKLFKSVIPVLAKRPADPSTIKKICSVAKDLPLSSTFELVRHFDVPFDASSVVASKNDGLFLAGIKTEGLLRSVPQKSDLVVIEKLLLAWMNTESQGEEDAVFLHISERLFQMGYYSLCDSLLAAFISKERCSPVTSYALLLLRSSCLLKTNDTDAIPALLKHAAECLKEMASKGVSPIDVMPWKLLQLEYFLQMNDKHKLVGKLSEISGYLSSREEFQLSDQTASSLDDRLASVLILAQYQLLASKHYFHHYDFTRAIKYSKLSLKFVKSVLRIPDVPPGSLLKAKYILGQSLQAAYIYHRHVGLAKEANTFLSDLHKFNQTLEQCFRRAYGHFDLATSLVYSGKTTQASEEHSLGTQIAFKTNSILLEVCRKIAATAIVYSGGNPLFESECVRVCHSMEELQSTSDRFQALSILEVESLYIQLNSSCPSKSLAETPTISRIAKSNRYVMLLKALAIIKSEIAFDMSLLRPRIFHDNSTMCEMDQNVHAALVSRRECLLKMIEQKYFASFDNFQQREIYHMLRACSMIHSKIATENLDREAEMNSLIYFEDASRNAPYEHQRSLLSSAGQPVSQFPTTFEPPKDTSGICRTFLKDFLSQIPANWAVVSLDVCSVSGDLLVTRIRSQAPPLVLNIPITRLASSDSFEKILGSLKEIIARSNMSTKSNVTSKVKTREDRKNWWRNRIELDLLLRDILTELEDNLIGGLKGIFEPGVYNEHHFKSFSDSLNAIWTRTLETPPKFRLDNSICELFYNIDPFLQIWDHSDRLLTDLTLFCLEIYDHNLKVKVQELVRKMKDLSFKPKRNSNDHLVLITSDCCLPIPWESIGFLRGRSITRVPSLRCMQDIFQRHKGLYVPKSKPYAVSYLVNPGNDLSRTQSVFEPIFSNLTNVVGVCGKAPSEEKVVSLITSSNLYVYLGHGGGEQYFRMSSITNAKQSDGAKSDAKFPPALLMGCSSCAFQENGRLPTSSNIFNWLVRGSPAVVANLWDVTDKDIDVFTLSMLEEWGLIPKSKDLKSLADAVAISRDKCILKYLNGAAPVVYGLPLRYVQDQDS</sequence>
<feature type="domain" description="Peptidase C50" evidence="6">
    <location>
        <begin position="1338"/>
        <end position="1442"/>
    </location>
</feature>
<keyword evidence="8" id="KW-1185">Reference proteome</keyword>